<feature type="compositionally biased region" description="Basic and acidic residues" evidence="1">
    <location>
        <begin position="49"/>
        <end position="82"/>
    </location>
</feature>
<dbReference type="AlphaFoldDB" id="A0A2G5VI10"/>
<reference evidence="3" key="1">
    <citation type="submission" date="2017-10" db="EMBL/GenBank/DDBJ databases">
        <title>Rapid genome shrinkage in a self-fertile nematode reveals novel sperm competition proteins.</title>
        <authorList>
            <person name="Yin D."/>
            <person name="Schwarz E.M."/>
            <person name="Thomas C.G."/>
            <person name="Felde R.L."/>
            <person name="Korf I.F."/>
            <person name="Cutter A.D."/>
            <person name="Schartner C.M."/>
            <person name="Ralston E.J."/>
            <person name="Meyer B.J."/>
            <person name="Haag E.S."/>
        </authorList>
    </citation>
    <scope>NUCLEOTIDE SEQUENCE [LARGE SCALE GENOMIC DNA]</scope>
    <source>
        <strain evidence="3">JU1422</strain>
    </source>
</reference>
<protein>
    <submittedName>
        <fullName evidence="2">Uncharacterized protein</fullName>
    </submittedName>
</protein>
<evidence type="ECO:0000313" key="2">
    <source>
        <dbReference type="EMBL" id="PIC51382.1"/>
    </source>
</evidence>
<dbReference type="OrthoDB" id="10516831at2759"/>
<sequence>MSCSKKNQEPKQEEKKPKTSSTSPSIVTSVDSGEKKQSTVSRTVSVQNEIEKDKKDSSSSIESKDCKDYSKVTSEKKTKEKSVAQPVGPPAVKPVMNKESDGKEKVASKKVSKKGSKESRTIKKISLEKIVEREEDVKCDKEVSQKPDDSERILHFSKKKVAKTPEKVEEKVELLEPTPLSWKEET</sequence>
<evidence type="ECO:0000256" key="1">
    <source>
        <dbReference type="SAM" id="MobiDB-lite"/>
    </source>
</evidence>
<comment type="caution">
    <text evidence="2">The sequence shown here is derived from an EMBL/GenBank/DDBJ whole genome shotgun (WGS) entry which is preliminary data.</text>
</comment>
<evidence type="ECO:0000313" key="3">
    <source>
        <dbReference type="Proteomes" id="UP000230233"/>
    </source>
</evidence>
<gene>
    <name evidence="2" type="primary">Cni-T21E3.2</name>
    <name evidence="2" type="synonym">Cnig_chr_I.g1913</name>
    <name evidence="2" type="ORF">B9Z55_001913</name>
</gene>
<name>A0A2G5VI10_9PELO</name>
<feature type="compositionally biased region" description="Basic and acidic residues" evidence="1">
    <location>
        <begin position="1"/>
        <end position="17"/>
    </location>
</feature>
<feature type="region of interest" description="Disordered" evidence="1">
    <location>
        <begin position="1"/>
        <end position="119"/>
    </location>
</feature>
<feature type="compositionally biased region" description="Basic and acidic residues" evidence="1">
    <location>
        <begin position="96"/>
        <end position="107"/>
    </location>
</feature>
<dbReference type="EMBL" id="PDUG01000001">
    <property type="protein sequence ID" value="PIC51382.1"/>
    <property type="molecule type" value="Genomic_DNA"/>
</dbReference>
<proteinExistence type="predicted"/>
<organism evidence="2 3">
    <name type="scientific">Caenorhabditis nigoni</name>
    <dbReference type="NCBI Taxonomy" id="1611254"/>
    <lineage>
        <taxon>Eukaryota</taxon>
        <taxon>Metazoa</taxon>
        <taxon>Ecdysozoa</taxon>
        <taxon>Nematoda</taxon>
        <taxon>Chromadorea</taxon>
        <taxon>Rhabditida</taxon>
        <taxon>Rhabditina</taxon>
        <taxon>Rhabditomorpha</taxon>
        <taxon>Rhabditoidea</taxon>
        <taxon>Rhabditidae</taxon>
        <taxon>Peloderinae</taxon>
        <taxon>Caenorhabditis</taxon>
    </lineage>
</organism>
<accession>A0A2G5VI10</accession>
<keyword evidence="3" id="KW-1185">Reference proteome</keyword>
<dbReference type="Proteomes" id="UP000230233">
    <property type="component" value="Chromosome I"/>
</dbReference>
<feature type="compositionally biased region" description="Polar residues" evidence="1">
    <location>
        <begin position="38"/>
        <end position="48"/>
    </location>
</feature>